<keyword evidence="3 8" id="KW-0812">Transmembrane</keyword>
<dbReference type="GO" id="GO:0005886">
    <property type="term" value="C:plasma membrane"/>
    <property type="evidence" value="ECO:0007669"/>
    <property type="project" value="UniProtKB-SubCell"/>
</dbReference>
<geneLocation type="plasmid" evidence="10 11">
    <name>pSCL4</name>
</geneLocation>
<keyword evidence="7 8" id="KW-0472">Membrane</keyword>
<accession>B5GRV1</accession>
<proteinExistence type="predicted"/>
<evidence type="ECO:0000313" key="10">
    <source>
        <dbReference type="EMBL" id="EFG03747.2"/>
    </source>
</evidence>
<name>B5GRV1_STRCL</name>
<gene>
    <name evidence="10" type="ORF">SCLAV_p0256</name>
</gene>
<keyword evidence="2" id="KW-1003">Cell membrane</keyword>
<keyword evidence="11" id="KW-1185">Reference proteome</keyword>
<evidence type="ECO:0000256" key="1">
    <source>
        <dbReference type="ARBA" id="ARBA00004236"/>
    </source>
</evidence>
<evidence type="ECO:0000256" key="5">
    <source>
        <dbReference type="ARBA" id="ARBA00022989"/>
    </source>
</evidence>
<dbReference type="Pfam" id="PF18967">
    <property type="entry name" value="PycTM"/>
    <property type="match status" value="1"/>
</dbReference>
<evidence type="ECO:0000256" key="6">
    <source>
        <dbReference type="ARBA" id="ARBA00023118"/>
    </source>
</evidence>
<evidence type="ECO:0000313" key="11">
    <source>
        <dbReference type="Proteomes" id="UP000002357"/>
    </source>
</evidence>
<organism evidence="10 11">
    <name type="scientific">Streptomyces clavuligerus</name>
    <dbReference type="NCBI Taxonomy" id="1901"/>
    <lineage>
        <taxon>Bacteria</taxon>
        <taxon>Bacillati</taxon>
        <taxon>Actinomycetota</taxon>
        <taxon>Actinomycetes</taxon>
        <taxon>Kitasatosporales</taxon>
        <taxon>Streptomycetaceae</taxon>
        <taxon>Streptomyces</taxon>
    </lineage>
</organism>
<reference evidence="10 11" key="1">
    <citation type="journal article" date="2010" name="Genome Biol. Evol.">
        <title>The sequence of a 1.8-mb bacterial linear plasmid reveals a rich evolutionary reservoir of secondary metabolic pathways.</title>
        <authorList>
            <person name="Medema M.H."/>
            <person name="Trefzer A."/>
            <person name="Kovalchuk A."/>
            <person name="van den Berg M."/>
            <person name="Mueller U."/>
            <person name="Heijne W."/>
            <person name="Wu L."/>
            <person name="Alam M.T."/>
            <person name="Ronning C.M."/>
            <person name="Nierman W.C."/>
            <person name="Bovenberg R.A.L."/>
            <person name="Breitling R."/>
            <person name="Takano E."/>
        </authorList>
    </citation>
    <scope>NUCLEOTIDE SEQUENCE [LARGE SCALE GENOMIC DNA]</scope>
    <source>
        <strain evidence="11">ATCC 27064 / DSM 738 / JCM 4710 / NBRC 13307 / NCIMB 12785 / NRRL 3585 / VKM Ac-602</strain>
        <plasmid evidence="10">pSCL4</plasmid>
    </source>
</reference>
<keyword evidence="4" id="KW-0547">Nucleotide-binding</keyword>
<evidence type="ECO:0000256" key="7">
    <source>
        <dbReference type="ARBA" id="ARBA00023136"/>
    </source>
</evidence>
<comment type="subcellular location">
    <subcellularLocation>
        <location evidence="1">Cell membrane</location>
    </subcellularLocation>
</comment>
<dbReference type="EMBL" id="CM000914">
    <property type="protein sequence ID" value="EFG03747.2"/>
    <property type="molecule type" value="Genomic_DNA"/>
</dbReference>
<dbReference type="RefSeq" id="WP_003954527.1">
    <property type="nucleotide sequence ID" value="NZ_CM000914.1"/>
</dbReference>
<feature type="domain" description="Pycsar effector protein" evidence="9">
    <location>
        <begin position="4"/>
        <end position="77"/>
    </location>
</feature>
<evidence type="ECO:0000259" key="9">
    <source>
        <dbReference type="Pfam" id="PF18967"/>
    </source>
</evidence>
<evidence type="ECO:0000256" key="4">
    <source>
        <dbReference type="ARBA" id="ARBA00022741"/>
    </source>
</evidence>
<dbReference type="GO" id="GO:0051607">
    <property type="term" value="P:defense response to virus"/>
    <property type="evidence" value="ECO:0007669"/>
    <property type="project" value="UniProtKB-KW"/>
</dbReference>
<keyword evidence="5 8" id="KW-1133">Transmembrane helix</keyword>
<evidence type="ECO:0000256" key="2">
    <source>
        <dbReference type="ARBA" id="ARBA00022475"/>
    </source>
</evidence>
<protein>
    <recommendedName>
        <fullName evidence="9">Pycsar effector protein domain-containing protein</fullName>
    </recommendedName>
</protein>
<keyword evidence="6" id="KW-0051">Antiviral defense</keyword>
<dbReference type="GeneID" id="93733456"/>
<dbReference type="Proteomes" id="UP000002357">
    <property type="component" value="Plasmid pSCL4"/>
</dbReference>
<feature type="transmembrane region" description="Helical" evidence="8">
    <location>
        <begin position="26"/>
        <end position="49"/>
    </location>
</feature>
<evidence type="ECO:0000256" key="8">
    <source>
        <dbReference type="SAM" id="Phobius"/>
    </source>
</evidence>
<dbReference type="InterPro" id="IPR043760">
    <property type="entry name" value="PycTM_dom"/>
</dbReference>
<sequence>MVVSLSLVLLLTVVLATVPGRDLPSHSALLIGTGALGLAAAVVVVLLVVRPSLSGAPHGTFLHWATCTPQEVAADLATTGTGTGPQTSSASPA</sequence>
<evidence type="ECO:0000256" key="3">
    <source>
        <dbReference type="ARBA" id="ARBA00022692"/>
    </source>
</evidence>
<dbReference type="AlphaFoldDB" id="B5GRV1"/>
<keyword evidence="10" id="KW-0614">Plasmid</keyword>
<dbReference type="GO" id="GO:0000166">
    <property type="term" value="F:nucleotide binding"/>
    <property type="evidence" value="ECO:0007669"/>
    <property type="project" value="UniProtKB-KW"/>
</dbReference>